<gene>
    <name evidence="2" type="ORF">K444DRAFT_669696</name>
</gene>
<reference evidence="2 3" key="1">
    <citation type="submission" date="2016-04" db="EMBL/GenBank/DDBJ databases">
        <title>A degradative enzymes factory behind the ericoid mycorrhizal symbiosis.</title>
        <authorList>
            <consortium name="DOE Joint Genome Institute"/>
            <person name="Martino E."/>
            <person name="Morin E."/>
            <person name="Grelet G."/>
            <person name="Kuo A."/>
            <person name="Kohler A."/>
            <person name="Daghino S."/>
            <person name="Barry K."/>
            <person name="Choi C."/>
            <person name="Cichocki N."/>
            <person name="Clum A."/>
            <person name="Copeland A."/>
            <person name="Hainaut M."/>
            <person name="Haridas S."/>
            <person name="Labutti K."/>
            <person name="Lindquist E."/>
            <person name="Lipzen A."/>
            <person name="Khouja H.-R."/>
            <person name="Murat C."/>
            <person name="Ohm R."/>
            <person name="Olson A."/>
            <person name="Spatafora J."/>
            <person name="Veneault-Fourrey C."/>
            <person name="Henrissat B."/>
            <person name="Grigoriev I."/>
            <person name="Martin F."/>
            <person name="Perotto S."/>
        </authorList>
    </citation>
    <scope>NUCLEOTIDE SEQUENCE [LARGE SCALE GENOMIC DNA]</scope>
    <source>
        <strain evidence="2 3">E</strain>
    </source>
</reference>
<name>A0A2J6SMQ0_9HELO</name>
<feature type="region of interest" description="Disordered" evidence="1">
    <location>
        <begin position="1"/>
        <end position="39"/>
    </location>
</feature>
<keyword evidence="3" id="KW-1185">Reference proteome</keyword>
<evidence type="ECO:0000313" key="3">
    <source>
        <dbReference type="Proteomes" id="UP000235371"/>
    </source>
</evidence>
<dbReference type="InParanoid" id="A0A2J6SMQ0"/>
<accession>A0A2J6SMQ0</accession>
<organism evidence="2 3">
    <name type="scientific">Hyaloscypha bicolor E</name>
    <dbReference type="NCBI Taxonomy" id="1095630"/>
    <lineage>
        <taxon>Eukaryota</taxon>
        <taxon>Fungi</taxon>
        <taxon>Dikarya</taxon>
        <taxon>Ascomycota</taxon>
        <taxon>Pezizomycotina</taxon>
        <taxon>Leotiomycetes</taxon>
        <taxon>Helotiales</taxon>
        <taxon>Hyaloscyphaceae</taxon>
        <taxon>Hyaloscypha</taxon>
        <taxon>Hyaloscypha bicolor</taxon>
    </lineage>
</organism>
<proteinExistence type="predicted"/>
<dbReference type="Proteomes" id="UP000235371">
    <property type="component" value="Unassembled WGS sequence"/>
</dbReference>
<dbReference type="AlphaFoldDB" id="A0A2J6SMQ0"/>
<evidence type="ECO:0000313" key="2">
    <source>
        <dbReference type="EMBL" id="PMD52033.1"/>
    </source>
</evidence>
<sequence>MQMEGLARSTTGQVWNSHKKLPRPQGKARAKADEDPGSRRQYAFPLSPAWAQGLFARHLFSAIEDVRSTLSVMRKIRNRIRLALPLQTIIKRKRASTSSSSLIILEFMPNMPDPSVLPNLPNPLAMKKLIIFQDPEGCSEKLGVGVIISRTLRHHHHWCRKRPHHAL</sequence>
<dbReference type="EMBL" id="KZ613912">
    <property type="protein sequence ID" value="PMD52033.1"/>
    <property type="molecule type" value="Genomic_DNA"/>
</dbReference>
<dbReference type="GeneID" id="36595625"/>
<evidence type="ECO:0000256" key="1">
    <source>
        <dbReference type="SAM" id="MobiDB-lite"/>
    </source>
</evidence>
<dbReference type="RefSeq" id="XP_024728937.1">
    <property type="nucleotide sequence ID" value="XM_024887549.1"/>
</dbReference>
<feature type="compositionally biased region" description="Basic residues" evidence="1">
    <location>
        <begin position="17"/>
        <end position="29"/>
    </location>
</feature>
<protein>
    <submittedName>
        <fullName evidence="2">Uncharacterized protein</fullName>
    </submittedName>
</protein>